<proteinExistence type="predicted"/>
<comment type="caution">
    <text evidence="1">The sequence shown here is derived from an EMBL/GenBank/DDBJ whole genome shotgun (WGS) entry which is preliminary data.</text>
</comment>
<name>A0ABR5EZ79_9ACTN</name>
<sequence>MRRIKVSPKADYPVKVVHEPPEHEPPVADLYEGVFTVLLNYVVNVTFVPDVSAAAPPWDDHLLPADFDVIASGVQTRLVSAILGSYVVTPNETRADGEERFEWGQNSEFGSTSGVVFYVTPSDFARYAVDLVRLSEMNEDDFYARKTVSTLRGYDVVGFVERRVLASPWLLPRDAVMLGLASGAG</sequence>
<organism evidence="1 2">
    <name type="scientific">Protofrankia coriariae</name>
    <dbReference type="NCBI Taxonomy" id="1562887"/>
    <lineage>
        <taxon>Bacteria</taxon>
        <taxon>Bacillati</taxon>
        <taxon>Actinomycetota</taxon>
        <taxon>Actinomycetes</taxon>
        <taxon>Frankiales</taxon>
        <taxon>Frankiaceae</taxon>
        <taxon>Protofrankia</taxon>
    </lineage>
</organism>
<protein>
    <submittedName>
        <fullName evidence="1">Uncharacterized protein</fullName>
    </submittedName>
</protein>
<keyword evidence="2" id="KW-1185">Reference proteome</keyword>
<accession>A0ABR5EZ79</accession>
<dbReference type="EMBL" id="JWIO01000059">
    <property type="protein sequence ID" value="KLL09773.1"/>
    <property type="molecule type" value="Genomic_DNA"/>
</dbReference>
<dbReference type="RefSeq" id="WP_047225003.1">
    <property type="nucleotide sequence ID" value="NZ_JWIO01000059.1"/>
</dbReference>
<dbReference type="Proteomes" id="UP000035425">
    <property type="component" value="Unassembled WGS sequence"/>
</dbReference>
<evidence type="ECO:0000313" key="2">
    <source>
        <dbReference type="Proteomes" id="UP000035425"/>
    </source>
</evidence>
<reference evidence="1 2" key="1">
    <citation type="submission" date="2014-12" db="EMBL/GenBank/DDBJ databases">
        <title>Frankia sp. BMG5.1 draft genome.</title>
        <authorList>
            <person name="Gtari M."/>
            <person name="Ghodhbane-Gtari F."/>
            <person name="Nouioui I."/>
            <person name="Ktari A."/>
            <person name="Hezbri K."/>
            <person name="Mimouni W."/>
            <person name="Sbissi I."/>
            <person name="Ayari A."/>
            <person name="Yamanaka T."/>
            <person name="Normand P."/>
            <person name="Tisa L.S."/>
            <person name="Boudabous A."/>
        </authorList>
    </citation>
    <scope>NUCLEOTIDE SEQUENCE [LARGE SCALE GENOMIC DNA]</scope>
    <source>
        <strain evidence="1 2">BMG5.1</strain>
    </source>
</reference>
<gene>
    <name evidence="1" type="ORF">FrCorBMG51_22505</name>
</gene>
<evidence type="ECO:0000313" key="1">
    <source>
        <dbReference type="EMBL" id="KLL09773.1"/>
    </source>
</evidence>